<evidence type="ECO:0000256" key="8">
    <source>
        <dbReference type="PIRSR" id="PIRSR000296-1"/>
    </source>
</evidence>
<keyword evidence="13" id="KW-1185">Reference proteome</keyword>
<evidence type="ECO:0000256" key="2">
    <source>
        <dbReference type="ARBA" id="ARBA00022559"/>
    </source>
</evidence>
<dbReference type="CDD" id="cd08153">
    <property type="entry name" value="srpA_like"/>
    <property type="match status" value="1"/>
</dbReference>
<dbReference type="PRINTS" id="PR00067">
    <property type="entry name" value="CATALASE"/>
</dbReference>
<dbReference type="AlphaFoldDB" id="A0A7I9WPU0"/>
<evidence type="ECO:0000256" key="5">
    <source>
        <dbReference type="ARBA" id="ARBA00023002"/>
    </source>
</evidence>
<organism evidence="12 13">
    <name type="scientific">Mycolicibacterium murale</name>
    <dbReference type="NCBI Taxonomy" id="182220"/>
    <lineage>
        <taxon>Bacteria</taxon>
        <taxon>Bacillati</taxon>
        <taxon>Actinomycetota</taxon>
        <taxon>Actinomycetes</taxon>
        <taxon>Mycobacteriales</taxon>
        <taxon>Mycobacteriaceae</taxon>
        <taxon>Mycolicibacterium</taxon>
    </lineage>
</organism>
<name>A0A7I9WPU0_9MYCO</name>
<dbReference type="Proteomes" id="UP000465241">
    <property type="component" value="Unassembled WGS sequence"/>
</dbReference>
<feature type="active site" evidence="8">
    <location>
        <position position="89"/>
    </location>
</feature>
<sequence>MLRADRVARLIDMDRRDGAQPSKLYWRGTPVSRRSLLAGFGAVGAFLAVDLGAVAYANNLIAPRALTRQTFIDGFRTVFGLHPGFRRNHAKGVAVTGFFDSNGLAGELSDAAVFAAGTTPVTGRFSLSGGNPAVADTPAAARGLALAFGLPGRHQWRTATLNLPVFPDNSPQGFYDRLLASKVDPQTGKPDPEVMARFNAAHPETVAAMAIINEHPATPGFADSTFSSLNTFYLVSSNGVRTPVRWAFVPEQAALPARPEAANALFDSLIRQLRSGPLRWTLRLTIGQEGDPIDDATKPWPADRPVIDAGMLTLNRVETEAPGNARDVNFDPLVLPQGIEPSDDPLLSARSSVYAASYRLRSGESASPPAVQVDQVTP</sequence>
<dbReference type="PANTHER" id="PTHR11465:SF9">
    <property type="entry name" value="CATALASE"/>
    <property type="match status" value="1"/>
</dbReference>
<dbReference type="InterPro" id="IPR011614">
    <property type="entry name" value="Catalase_core"/>
</dbReference>
<dbReference type="SUPFAM" id="SSF56634">
    <property type="entry name" value="Heme-dependent catalase-like"/>
    <property type="match status" value="1"/>
</dbReference>
<keyword evidence="3 7" id="KW-0349">Heme</keyword>
<keyword evidence="10" id="KW-0812">Transmembrane</keyword>
<dbReference type="EC" id="1.11.1.-" evidence="7"/>
<feature type="transmembrane region" description="Helical" evidence="10">
    <location>
        <begin position="36"/>
        <end position="57"/>
    </location>
</feature>
<keyword evidence="5 7" id="KW-0560">Oxidoreductase</keyword>
<dbReference type="PIRSF" id="PIRSF000296">
    <property type="entry name" value="SrpA"/>
    <property type="match status" value="1"/>
</dbReference>
<dbReference type="InterPro" id="IPR024168">
    <property type="entry name" value="Catalase_SrpA-type_pred"/>
</dbReference>
<comment type="cofactor">
    <cofactor evidence="7">
        <name>heme</name>
        <dbReference type="ChEBI" id="CHEBI:30413"/>
    </cofactor>
</comment>
<evidence type="ECO:0000256" key="9">
    <source>
        <dbReference type="PIRSR" id="PIRSR000296-2"/>
    </source>
</evidence>
<evidence type="ECO:0000256" key="7">
    <source>
        <dbReference type="PIRNR" id="PIRNR000296"/>
    </source>
</evidence>
<protein>
    <recommendedName>
        <fullName evidence="7">Catalase-related peroxidase</fullName>
        <ecNumber evidence="7">1.11.1.-</ecNumber>
    </recommendedName>
</protein>
<comment type="caution">
    <text evidence="12">The sequence shown here is derived from an EMBL/GenBank/DDBJ whole genome shotgun (WGS) entry which is preliminary data.</text>
</comment>
<reference evidence="12 13" key="1">
    <citation type="journal article" date="2019" name="Emerg. Microbes Infect.">
        <title>Comprehensive subspecies identification of 175 nontuberculous mycobacteria species based on 7547 genomic profiles.</title>
        <authorList>
            <person name="Matsumoto Y."/>
            <person name="Kinjo T."/>
            <person name="Motooka D."/>
            <person name="Nabeya D."/>
            <person name="Jung N."/>
            <person name="Uechi K."/>
            <person name="Horii T."/>
            <person name="Iida T."/>
            <person name="Fujita J."/>
            <person name="Nakamura S."/>
        </authorList>
    </citation>
    <scope>NUCLEOTIDE SEQUENCE [LARGE SCALE GENOMIC DNA]</scope>
    <source>
        <strain evidence="12 13">JCM 13392</strain>
    </source>
</reference>
<feature type="binding site" description="axial binding residue" evidence="9">
    <location>
        <position position="354"/>
    </location>
    <ligand>
        <name>heme</name>
        <dbReference type="ChEBI" id="CHEBI:30413"/>
    </ligand>
    <ligandPart>
        <name>Fe</name>
        <dbReference type="ChEBI" id="CHEBI:18248"/>
    </ligandPart>
</feature>
<evidence type="ECO:0000256" key="6">
    <source>
        <dbReference type="ARBA" id="ARBA00023004"/>
    </source>
</evidence>
<dbReference type="GO" id="GO:0020037">
    <property type="term" value="F:heme binding"/>
    <property type="evidence" value="ECO:0007669"/>
    <property type="project" value="InterPro"/>
</dbReference>
<keyword evidence="10" id="KW-0472">Membrane</keyword>
<keyword evidence="6 7" id="KW-0408">Iron</keyword>
<comment type="similarity">
    <text evidence="1 7">Belongs to the catalase family.</text>
</comment>
<gene>
    <name evidence="12" type="ORF">MMUR_33930</name>
</gene>
<accession>A0A7I9WPU0</accession>
<dbReference type="GO" id="GO:0042744">
    <property type="term" value="P:hydrogen peroxide catabolic process"/>
    <property type="evidence" value="ECO:0007669"/>
    <property type="project" value="TreeGrafter"/>
</dbReference>
<evidence type="ECO:0000313" key="13">
    <source>
        <dbReference type="Proteomes" id="UP000465241"/>
    </source>
</evidence>
<evidence type="ECO:0000256" key="1">
    <source>
        <dbReference type="ARBA" id="ARBA00005329"/>
    </source>
</evidence>
<comment type="function">
    <text evidence="7">Has an organic peroxide-dependent peroxidase activity.</text>
</comment>
<evidence type="ECO:0000256" key="10">
    <source>
        <dbReference type="SAM" id="Phobius"/>
    </source>
</evidence>
<keyword evidence="2 7" id="KW-0575">Peroxidase</keyword>
<dbReference type="Gene3D" id="2.40.180.10">
    <property type="entry name" value="Catalase core domain"/>
    <property type="match status" value="1"/>
</dbReference>
<feature type="domain" description="Catalase core" evidence="11">
    <location>
        <begin position="57"/>
        <end position="376"/>
    </location>
</feature>
<evidence type="ECO:0000256" key="4">
    <source>
        <dbReference type="ARBA" id="ARBA00022723"/>
    </source>
</evidence>
<dbReference type="Gene3D" id="1.20.1280.120">
    <property type="match status" value="1"/>
</dbReference>
<dbReference type="GO" id="GO:0046872">
    <property type="term" value="F:metal ion binding"/>
    <property type="evidence" value="ECO:0007669"/>
    <property type="project" value="UniProtKB-KW"/>
</dbReference>
<evidence type="ECO:0000259" key="11">
    <source>
        <dbReference type="SMART" id="SM01060"/>
    </source>
</evidence>
<dbReference type="InterPro" id="IPR018028">
    <property type="entry name" value="Catalase"/>
</dbReference>
<dbReference type="PROSITE" id="PS51402">
    <property type="entry name" value="CATALASE_3"/>
    <property type="match status" value="1"/>
</dbReference>
<dbReference type="InterPro" id="IPR020835">
    <property type="entry name" value="Catalase_sf"/>
</dbReference>
<dbReference type="SMART" id="SM01060">
    <property type="entry name" value="Catalase"/>
    <property type="match status" value="1"/>
</dbReference>
<evidence type="ECO:0000313" key="12">
    <source>
        <dbReference type="EMBL" id="GFG59257.1"/>
    </source>
</evidence>
<dbReference type="GO" id="GO:0042542">
    <property type="term" value="P:response to hydrogen peroxide"/>
    <property type="evidence" value="ECO:0007669"/>
    <property type="project" value="TreeGrafter"/>
</dbReference>
<dbReference type="Pfam" id="PF00199">
    <property type="entry name" value="Catalase"/>
    <property type="match status" value="1"/>
</dbReference>
<dbReference type="PANTHER" id="PTHR11465">
    <property type="entry name" value="CATALASE"/>
    <property type="match status" value="1"/>
</dbReference>
<keyword evidence="10" id="KW-1133">Transmembrane helix</keyword>
<dbReference type="GO" id="GO:0004096">
    <property type="term" value="F:catalase activity"/>
    <property type="evidence" value="ECO:0007669"/>
    <property type="project" value="InterPro"/>
</dbReference>
<dbReference type="GO" id="GO:0005737">
    <property type="term" value="C:cytoplasm"/>
    <property type="evidence" value="ECO:0007669"/>
    <property type="project" value="TreeGrafter"/>
</dbReference>
<evidence type="ECO:0000256" key="3">
    <source>
        <dbReference type="ARBA" id="ARBA00022617"/>
    </source>
</evidence>
<dbReference type="EMBL" id="BLKT01000003">
    <property type="protein sequence ID" value="GFG59257.1"/>
    <property type="molecule type" value="Genomic_DNA"/>
</dbReference>
<proteinExistence type="inferred from homology"/>
<keyword evidence="4 7" id="KW-0479">Metal-binding</keyword>